<evidence type="ECO:0000313" key="6">
    <source>
        <dbReference type="EMBL" id="MDX8415523.1"/>
    </source>
</evidence>
<reference evidence="6 7" key="1">
    <citation type="submission" date="2022-03" db="EMBL/GenBank/DDBJ databases">
        <title>Novel taxa within the pig intestine.</title>
        <authorList>
            <person name="Wylensek D."/>
            <person name="Bishof K."/>
            <person name="Afrizal A."/>
            <person name="Clavel T."/>
        </authorList>
    </citation>
    <scope>NUCLEOTIDE SEQUENCE [LARGE SCALE GENOMIC DNA]</scope>
    <source>
        <strain evidence="6 7">CLA-KB-P66</strain>
    </source>
</reference>
<organism evidence="6 7">
    <name type="scientific">Intestinicryptomonas porci</name>
    <dbReference type="NCBI Taxonomy" id="2926320"/>
    <lineage>
        <taxon>Bacteria</taxon>
        <taxon>Pseudomonadati</taxon>
        <taxon>Verrucomicrobiota</taxon>
        <taxon>Opitutia</taxon>
        <taxon>Opitutales</taxon>
        <taxon>Intestinicryptomonaceae</taxon>
        <taxon>Intestinicryptomonas</taxon>
    </lineage>
</organism>
<dbReference type="PANTHER" id="PTHR45753:SF3">
    <property type="entry name" value="ORNITHINE TRANSCARBAMYLASE, MITOCHONDRIAL"/>
    <property type="match status" value="1"/>
</dbReference>
<dbReference type="EC" id="2.1.3.3" evidence="2"/>
<dbReference type="InterPro" id="IPR036901">
    <property type="entry name" value="Asp/Orn_carbamoylTrfase_sf"/>
</dbReference>
<comment type="similarity">
    <text evidence="3">Belongs to the aspartate/ornithine carbamoyltransferase superfamily.</text>
</comment>
<dbReference type="PROSITE" id="PS00097">
    <property type="entry name" value="CARBAMOYLTRANSFERASE"/>
    <property type="match status" value="1"/>
</dbReference>
<dbReference type="InterPro" id="IPR002292">
    <property type="entry name" value="Orn/put_carbamltrans"/>
</dbReference>
<name>A0ABU4WGW6_9BACT</name>
<dbReference type="Gene3D" id="3.40.50.1370">
    <property type="entry name" value="Aspartate/ornithine carbamoyltransferase"/>
    <property type="match status" value="2"/>
</dbReference>
<dbReference type="InterPro" id="IPR006132">
    <property type="entry name" value="Asp/Orn_carbamoyltranf_P-bd"/>
</dbReference>
<dbReference type="GO" id="GO:0004585">
    <property type="term" value="F:ornithine carbamoyltransferase activity"/>
    <property type="evidence" value="ECO:0007669"/>
    <property type="project" value="UniProtKB-EC"/>
</dbReference>
<dbReference type="Proteomes" id="UP001275932">
    <property type="component" value="Unassembled WGS sequence"/>
</dbReference>
<dbReference type="SUPFAM" id="SSF53671">
    <property type="entry name" value="Aspartate/ornithine carbamoyltransferase"/>
    <property type="match status" value="1"/>
</dbReference>
<dbReference type="NCBIfam" id="NF001986">
    <property type="entry name" value="PRK00779.1"/>
    <property type="match status" value="1"/>
</dbReference>
<gene>
    <name evidence="6" type="primary">argF</name>
    <name evidence="6" type="ORF">MOX91_04930</name>
</gene>
<sequence>MRSFLRETDFSFDEAKEVFNIASRYKKIRGAGRLDVLKDQSWGLIFFKKSTRTRLSFQTGVYELGANPMVLEADDLQISRGETIEDTAKVMGRYLHGIVIRAFGHDVVEDFKKYSGIPVVNALTDALHPCQSYTDIFTMMEHFGNGNPTLEAIKGRKFVFYGDTACNMAYSLALAGGMFGLEVVLSGPEEFRPTKELDKFFEDANLNPTWTFEPDPEKAAKNADVLYTDVWVSMGKEAEKAERIKTMSPYQVNEKLFAKAKDSAIFMHCLPAHAGEEVSAGVLNSKKAIIFDEAENRLHVQKAILTGLKF</sequence>
<proteinExistence type="inferred from homology"/>
<keyword evidence="7" id="KW-1185">Reference proteome</keyword>
<evidence type="ECO:0000256" key="1">
    <source>
        <dbReference type="ARBA" id="ARBA00022679"/>
    </source>
</evidence>
<dbReference type="NCBIfam" id="TIGR00658">
    <property type="entry name" value="orni_carb_tr"/>
    <property type="match status" value="1"/>
</dbReference>
<evidence type="ECO:0000256" key="3">
    <source>
        <dbReference type="RuleBase" id="RU003634"/>
    </source>
</evidence>
<dbReference type="InterPro" id="IPR006131">
    <property type="entry name" value="Asp_carbamoyltransf_Asp/Orn-bd"/>
</dbReference>
<evidence type="ECO:0000313" key="7">
    <source>
        <dbReference type="Proteomes" id="UP001275932"/>
    </source>
</evidence>
<dbReference type="PRINTS" id="PR00102">
    <property type="entry name" value="OTCASE"/>
</dbReference>
<feature type="domain" description="Aspartate/ornithine carbamoyltransferase Asp/Orn-binding" evidence="4">
    <location>
        <begin position="154"/>
        <end position="306"/>
    </location>
</feature>
<accession>A0ABU4WGW6</accession>
<keyword evidence="1 3" id="KW-0808">Transferase</keyword>
<evidence type="ECO:0000256" key="2">
    <source>
        <dbReference type="NCBIfam" id="TIGR00658"/>
    </source>
</evidence>
<evidence type="ECO:0000259" key="4">
    <source>
        <dbReference type="Pfam" id="PF00185"/>
    </source>
</evidence>
<protein>
    <recommendedName>
        <fullName evidence="2">Ornithine carbamoyltransferase</fullName>
        <ecNumber evidence="2">2.1.3.3</ecNumber>
    </recommendedName>
</protein>
<dbReference type="Pfam" id="PF02729">
    <property type="entry name" value="OTCace_N"/>
    <property type="match status" value="1"/>
</dbReference>
<dbReference type="PANTHER" id="PTHR45753">
    <property type="entry name" value="ORNITHINE CARBAMOYLTRANSFERASE, MITOCHONDRIAL"/>
    <property type="match status" value="1"/>
</dbReference>
<dbReference type="InterPro" id="IPR006130">
    <property type="entry name" value="Asp/Orn_carbamoylTrfase"/>
</dbReference>
<dbReference type="PRINTS" id="PR00100">
    <property type="entry name" value="AOTCASE"/>
</dbReference>
<comment type="caution">
    <text evidence="6">The sequence shown here is derived from an EMBL/GenBank/DDBJ whole genome shotgun (WGS) entry which is preliminary data.</text>
</comment>
<dbReference type="RefSeq" id="WP_370396970.1">
    <property type="nucleotide sequence ID" value="NZ_JALBUT010000005.1"/>
</dbReference>
<evidence type="ECO:0000259" key="5">
    <source>
        <dbReference type="Pfam" id="PF02729"/>
    </source>
</evidence>
<dbReference type="EMBL" id="JALBUT010000005">
    <property type="protein sequence ID" value="MDX8415523.1"/>
    <property type="molecule type" value="Genomic_DNA"/>
</dbReference>
<dbReference type="Pfam" id="PF00185">
    <property type="entry name" value="OTCace"/>
    <property type="match status" value="1"/>
</dbReference>
<feature type="domain" description="Aspartate/ornithine carbamoyltransferase carbamoyl-P binding" evidence="5">
    <location>
        <begin position="2"/>
        <end position="141"/>
    </location>
</feature>